<dbReference type="RefSeq" id="WP_252594712.1">
    <property type="nucleotide sequence ID" value="NZ_CP099489.1"/>
</dbReference>
<dbReference type="Gene3D" id="3.40.50.880">
    <property type="match status" value="1"/>
</dbReference>
<evidence type="ECO:0000256" key="5">
    <source>
        <dbReference type="SAM" id="MobiDB-lite"/>
    </source>
</evidence>
<dbReference type="PANTHER" id="PTHR21343:SF1">
    <property type="entry name" value="COBYRIC ACID SYNTHASE"/>
    <property type="match status" value="1"/>
</dbReference>
<dbReference type="InterPro" id="IPR011698">
    <property type="entry name" value="GATase_3"/>
</dbReference>
<dbReference type="InterPro" id="IPR029062">
    <property type="entry name" value="Class_I_gatase-like"/>
</dbReference>
<keyword evidence="2 4" id="KW-0169">Cobalamin biosynthesis</keyword>
<dbReference type="Pfam" id="PF07685">
    <property type="entry name" value="GATase_3"/>
    <property type="match status" value="1"/>
</dbReference>
<dbReference type="InterPro" id="IPR027417">
    <property type="entry name" value="P-loop_NTPase"/>
</dbReference>
<dbReference type="Gene3D" id="3.40.50.300">
    <property type="entry name" value="P-loop containing nucleotide triphosphate hydrolases"/>
    <property type="match status" value="1"/>
</dbReference>
<dbReference type="EMBL" id="CP099489">
    <property type="protein sequence ID" value="USQ81312.1"/>
    <property type="molecule type" value="Genomic_DNA"/>
</dbReference>
<dbReference type="SUPFAM" id="SSF52540">
    <property type="entry name" value="P-loop containing nucleoside triphosphate hydrolases"/>
    <property type="match status" value="1"/>
</dbReference>
<keyword evidence="9" id="KW-1185">Reference proteome</keyword>
<dbReference type="CDD" id="cd01750">
    <property type="entry name" value="GATase1_CobQ"/>
    <property type="match status" value="1"/>
</dbReference>
<feature type="region of interest" description="Disordered" evidence="5">
    <location>
        <begin position="260"/>
        <end position="285"/>
    </location>
</feature>
<keyword evidence="3 4" id="KW-0315">Glutamine amidotransferase</keyword>
<feature type="active site" description="Nucleophile" evidence="4">
    <location>
        <position position="371"/>
    </location>
</feature>
<dbReference type="InterPro" id="IPR033949">
    <property type="entry name" value="CobQ_GATase1"/>
</dbReference>
<evidence type="ECO:0000256" key="2">
    <source>
        <dbReference type="ARBA" id="ARBA00022573"/>
    </source>
</evidence>
<accession>A0ABY4YYW7</accession>
<dbReference type="Proteomes" id="UP001056455">
    <property type="component" value="Chromosome"/>
</dbReference>
<reference evidence="8" key="1">
    <citation type="submission" date="2022-06" db="EMBL/GenBank/DDBJ databases">
        <title>Ornithinimicrobium HY1793.</title>
        <authorList>
            <person name="Huang Y."/>
        </authorList>
    </citation>
    <scope>NUCLEOTIDE SEQUENCE</scope>
    <source>
        <strain evidence="8">HY1793</strain>
    </source>
</reference>
<evidence type="ECO:0000256" key="3">
    <source>
        <dbReference type="ARBA" id="ARBA00022962"/>
    </source>
</evidence>
<evidence type="ECO:0000313" key="9">
    <source>
        <dbReference type="Proteomes" id="UP001056455"/>
    </source>
</evidence>
<dbReference type="InterPro" id="IPR002586">
    <property type="entry name" value="CobQ/CobB/MinD/ParA_Nub-bd_dom"/>
</dbReference>
<dbReference type="PANTHER" id="PTHR21343">
    <property type="entry name" value="DETHIOBIOTIN SYNTHETASE"/>
    <property type="match status" value="1"/>
</dbReference>
<comment type="function">
    <text evidence="4">Catalyzes amidations at positions B, D, E, and G on adenosylcobyrinic A,C-diamide. NH(2) groups are provided by glutamine, and one molecule of ATP is hydrogenolyzed for each amidation.</text>
</comment>
<protein>
    <recommendedName>
        <fullName evidence="4">Cobyric acid synthase</fullName>
    </recommendedName>
</protein>
<evidence type="ECO:0000256" key="1">
    <source>
        <dbReference type="ARBA" id="ARBA00004953"/>
    </source>
</evidence>
<dbReference type="HAMAP" id="MF_00028">
    <property type="entry name" value="CobQ"/>
    <property type="match status" value="1"/>
</dbReference>
<dbReference type="InterPro" id="IPR004459">
    <property type="entry name" value="CobQ_synth"/>
</dbReference>
<gene>
    <name evidence="4" type="primary">cobQ</name>
    <name evidence="8" type="ORF">NF556_06610</name>
</gene>
<feature type="active site" evidence="4">
    <location>
        <position position="476"/>
    </location>
</feature>
<evidence type="ECO:0000259" key="7">
    <source>
        <dbReference type="Pfam" id="PF07685"/>
    </source>
</evidence>
<feature type="domain" description="CobB/CobQ-like glutamine amidotransferase" evidence="7">
    <location>
        <begin position="290"/>
        <end position="482"/>
    </location>
</feature>
<evidence type="ECO:0000259" key="6">
    <source>
        <dbReference type="Pfam" id="PF01656"/>
    </source>
</evidence>
<organism evidence="8 9">
    <name type="scientific">Ornithinimicrobium faecis</name>
    <dbReference type="NCBI Taxonomy" id="2934158"/>
    <lineage>
        <taxon>Bacteria</taxon>
        <taxon>Bacillati</taxon>
        <taxon>Actinomycetota</taxon>
        <taxon>Actinomycetes</taxon>
        <taxon>Micrococcales</taxon>
        <taxon>Ornithinimicrobiaceae</taxon>
        <taxon>Ornithinimicrobium</taxon>
    </lineage>
</organism>
<dbReference type="PROSITE" id="PS51274">
    <property type="entry name" value="GATASE_COBBQ"/>
    <property type="match status" value="1"/>
</dbReference>
<proteinExistence type="inferred from homology"/>
<dbReference type="SUPFAM" id="SSF52317">
    <property type="entry name" value="Class I glutamine amidotransferase-like"/>
    <property type="match status" value="1"/>
</dbReference>
<sequence>MGTERESLADVRSGALLVVGATSSAGKTTVVSALCRALARRGVDVAPFKAQNMSNHAAVTPDGGEIGRAQAMQALAARVETDVRIGPVLLKPSGERSSHVVVLGREDGVADAVGYGERARLLRPVVLDALQSLRGEHEVVVLEGAGGAAEINLLERDLVNLPLAAAAGLPAVLVVDIERGGAFASAYGTWALLPERLRSCLRGFIINSFRGEVSLLSDGLRDLEERTGLPVLGVLPHLGDHVMLGQEDALGLDQHVFGSRSASSGAGDRPGRVGRPGRAGRPGRVGRPVRVAVIGLPHLANPADLDPLVLEPSVDLRAATVPGDLAEADLIIVPGSRTTVADLDWLRAQGLDEALRECAAQPEGPWILGICAGYQMLGEVIDDEVESGRGRVPGLGVLPVQTTFAAPKVVTRVRGRLAADADVDATGYEIRWGRPQPAAGATPWLELDPAEPGDAGRPLVDGCVSDDGRVIGTSVHGILDSDLLRQKLIGDIAAARGRDFDPLLFGHADALEAHLEHLAGWAEKHLDVPGLLELAHTAVAVHQAPGW</sequence>
<evidence type="ECO:0000313" key="8">
    <source>
        <dbReference type="EMBL" id="USQ81312.1"/>
    </source>
</evidence>
<name>A0ABY4YYW7_9MICO</name>
<dbReference type="Pfam" id="PF01656">
    <property type="entry name" value="CbiA"/>
    <property type="match status" value="1"/>
</dbReference>
<evidence type="ECO:0000256" key="4">
    <source>
        <dbReference type="HAMAP-Rule" id="MF_00028"/>
    </source>
</evidence>
<comment type="pathway">
    <text evidence="1 4">Cofactor biosynthesis; adenosylcobalamin biosynthesis.</text>
</comment>
<dbReference type="NCBIfam" id="NF001989">
    <property type="entry name" value="PRK00784.1"/>
    <property type="match status" value="1"/>
</dbReference>
<comment type="similarity">
    <text evidence="4">Belongs to the CobB/CobQ family. CobQ subfamily.</text>
</comment>
<feature type="domain" description="CobQ/CobB/MinD/ParA nucleotide binding" evidence="6">
    <location>
        <begin position="17"/>
        <end position="237"/>
    </location>
</feature>